<dbReference type="PANTHER" id="PTHR42685">
    <property type="entry name" value="GERANYLGERANYL DIPHOSPHATE REDUCTASE"/>
    <property type="match status" value="1"/>
</dbReference>
<evidence type="ECO:0000256" key="6">
    <source>
        <dbReference type="ARBA" id="ARBA00023264"/>
    </source>
</evidence>
<evidence type="ECO:0000256" key="4">
    <source>
        <dbReference type="ARBA" id="ARBA00023098"/>
    </source>
</evidence>
<dbReference type="GO" id="GO:0016628">
    <property type="term" value="F:oxidoreductase activity, acting on the CH-CH group of donors, NAD or NADP as acceptor"/>
    <property type="evidence" value="ECO:0007669"/>
    <property type="project" value="InterPro"/>
</dbReference>
<keyword evidence="5" id="KW-0594">Phospholipid biosynthesis</keyword>
<evidence type="ECO:0000256" key="3">
    <source>
        <dbReference type="ARBA" id="ARBA00023002"/>
    </source>
</evidence>
<dbReference type="SUPFAM" id="SSF51905">
    <property type="entry name" value="FAD/NAD(P)-binding domain"/>
    <property type="match status" value="1"/>
</dbReference>
<dbReference type="GO" id="GO:0008654">
    <property type="term" value="P:phospholipid biosynthetic process"/>
    <property type="evidence" value="ECO:0007669"/>
    <property type="project" value="UniProtKB-KW"/>
</dbReference>
<keyword evidence="6" id="KW-1208">Phospholipid metabolism</keyword>
<dbReference type="AlphaFoldDB" id="A0A381YSQ6"/>
<evidence type="ECO:0000256" key="5">
    <source>
        <dbReference type="ARBA" id="ARBA00023209"/>
    </source>
</evidence>
<dbReference type="Gene3D" id="3.30.9.10">
    <property type="entry name" value="D-Amino Acid Oxidase, subunit A, domain 2"/>
    <property type="match status" value="1"/>
</dbReference>
<dbReference type="PANTHER" id="PTHR42685:SF18">
    <property type="entry name" value="DIGERANYLGERANYLGLYCEROPHOSPHOLIPID REDUCTASE"/>
    <property type="match status" value="1"/>
</dbReference>
<dbReference type="InterPro" id="IPR036188">
    <property type="entry name" value="FAD/NAD-bd_sf"/>
</dbReference>
<reference evidence="8" key="1">
    <citation type="submission" date="2018-05" db="EMBL/GenBank/DDBJ databases">
        <authorList>
            <person name="Lanie J.A."/>
            <person name="Ng W.-L."/>
            <person name="Kazmierczak K.M."/>
            <person name="Andrzejewski T.M."/>
            <person name="Davidsen T.M."/>
            <person name="Wayne K.J."/>
            <person name="Tettelin H."/>
            <person name="Glass J.I."/>
            <person name="Rusch D."/>
            <person name="Podicherti R."/>
            <person name="Tsui H.-C.T."/>
            <person name="Winkler M.E."/>
        </authorList>
    </citation>
    <scope>NUCLEOTIDE SEQUENCE</scope>
</reference>
<feature type="domain" description="Digeranylgeranylglycerophospholipid reductase catalytic" evidence="7">
    <location>
        <begin position="174"/>
        <end position="258"/>
    </location>
</feature>
<evidence type="ECO:0000259" key="7">
    <source>
        <dbReference type="Pfam" id="PF22578"/>
    </source>
</evidence>
<dbReference type="EMBL" id="UINC01018974">
    <property type="protein sequence ID" value="SVA80076.1"/>
    <property type="molecule type" value="Genomic_DNA"/>
</dbReference>
<feature type="non-terminal residue" evidence="8">
    <location>
        <position position="1"/>
    </location>
</feature>
<evidence type="ECO:0000313" key="8">
    <source>
        <dbReference type="EMBL" id="SVA80076.1"/>
    </source>
</evidence>
<sequence>VWQQQQFDCIVVGGGPAGTTFAQVASRGGLSVLVLEKDRDIGMPVRCGEAISDKGLRYFHDPDPRWIQSTIDRIKLTAPKGTEIEFDLNDKGYILDRRIFDYDLAHMAAQEGAMVVTKAYVNGLIIDNDMVCGVKGNYLNSPFEIKAKFVIGADGVESRVGRWGGLRTQVKLKDMESGIQKTISGIEVQSNKFEFYLSRKWAPGGYLWVFPKGNNSANVGLGISGYFAKEGKSAQKFLDEFLQWKYPECSVLTTVVGGIPVDKTLKCMVADGLMLVGDAAHTVNPMTGGGISSGMMSGMAAAETAIELSHNKKEPTRANLNSYEKKWTKLRGKKHEKYYRIKEAIFRFDDDDLNRIADGIAAVKEEDRSLMKLFSIAVSKKPTLLIDVMRLFTGL</sequence>
<protein>
    <recommendedName>
        <fullName evidence="7">Digeranylgeranylglycerophospholipid reductase catalytic domain-containing protein</fullName>
    </recommendedName>
</protein>
<gene>
    <name evidence="8" type="ORF">METZ01_LOCUS132930</name>
</gene>
<keyword evidence="2" id="KW-0285">Flavoprotein</keyword>
<dbReference type="Gene3D" id="3.50.50.60">
    <property type="entry name" value="FAD/NAD(P)-binding domain"/>
    <property type="match status" value="1"/>
</dbReference>
<accession>A0A381YSQ6</accession>
<keyword evidence="4" id="KW-0443">Lipid metabolism</keyword>
<dbReference type="InterPro" id="IPR050407">
    <property type="entry name" value="Geranylgeranyl_reductase"/>
</dbReference>
<dbReference type="Pfam" id="PF22578">
    <property type="entry name" value="GGR_cat"/>
    <property type="match status" value="1"/>
</dbReference>
<evidence type="ECO:0000256" key="2">
    <source>
        <dbReference type="ARBA" id="ARBA00022630"/>
    </source>
</evidence>
<evidence type="ECO:0000256" key="1">
    <source>
        <dbReference type="ARBA" id="ARBA00022516"/>
    </source>
</evidence>
<dbReference type="InterPro" id="IPR054715">
    <property type="entry name" value="GGR_cat"/>
</dbReference>
<dbReference type="Pfam" id="PF13450">
    <property type="entry name" value="NAD_binding_8"/>
    <property type="match status" value="1"/>
</dbReference>
<dbReference type="NCBIfam" id="TIGR02032">
    <property type="entry name" value="GG-red-SF"/>
    <property type="match status" value="1"/>
</dbReference>
<keyword evidence="3" id="KW-0560">Oxidoreductase</keyword>
<dbReference type="PRINTS" id="PR00420">
    <property type="entry name" value="RNGMNOXGNASE"/>
</dbReference>
<proteinExistence type="predicted"/>
<dbReference type="InterPro" id="IPR011777">
    <property type="entry name" value="Geranylgeranyl_Rdtase_fam"/>
</dbReference>
<organism evidence="8">
    <name type="scientific">marine metagenome</name>
    <dbReference type="NCBI Taxonomy" id="408172"/>
    <lineage>
        <taxon>unclassified sequences</taxon>
        <taxon>metagenomes</taxon>
        <taxon>ecological metagenomes</taxon>
    </lineage>
</organism>
<name>A0A381YSQ6_9ZZZZ</name>
<keyword evidence="1" id="KW-0444">Lipid biosynthesis</keyword>